<dbReference type="Proteomes" id="UP000515153">
    <property type="component" value="Chromosome V"/>
</dbReference>
<dbReference type="InterPro" id="IPR046341">
    <property type="entry name" value="SET_dom_sf"/>
</dbReference>
<feature type="compositionally biased region" description="Polar residues" evidence="1">
    <location>
        <begin position="50"/>
        <end position="59"/>
    </location>
</feature>
<reference evidence="4" key="2">
    <citation type="submission" date="2019-10" db="EMBL/GenBank/DDBJ databases">
        <authorList>
            <consortium name="NCBI Genome Project"/>
        </authorList>
    </citation>
    <scope>NUCLEOTIDE SEQUENCE</scope>
    <source>
        <strain evidence="4">NI907</strain>
    </source>
</reference>
<dbReference type="AlphaFoldDB" id="A0A6P8AVB6"/>
<dbReference type="SUPFAM" id="SSF82199">
    <property type="entry name" value="SET domain"/>
    <property type="match status" value="1"/>
</dbReference>
<evidence type="ECO:0000313" key="3">
    <source>
        <dbReference type="Proteomes" id="UP000515153"/>
    </source>
</evidence>
<dbReference type="KEGG" id="pgri:PgNI_08646"/>
<dbReference type="PANTHER" id="PTHR47332:SF4">
    <property type="entry name" value="SET DOMAIN-CONTAINING PROTEIN 5"/>
    <property type="match status" value="1"/>
</dbReference>
<reference evidence="3 4" key="1">
    <citation type="journal article" date="2019" name="Mol. Biol. Evol.">
        <title>Blast fungal genomes show frequent chromosomal changes, gene gains and losses, and effector gene turnover.</title>
        <authorList>
            <person name="Gomez Luciano L.B."/>
            <person name="Jason Tsai I."/>
            <person name="Chuma I."/>
            <person name="Tosa Y."/>
            <person name="Chen Y.H."/>
            <person name="Li J.Y."/>
            <person name="Li M.Y."/>
            <person name="Jade Lu M.Y."/>
            <person name="Nakayashiki H."/>
            <person name="Li W.H."/>
        </authorList>
    </citation>
    <scope>NUCLEOTIDE SEQUENCE [LARGE SCALE GENOMIC DNA]</scope>
    <source>
        <strain evidence="3 4">NI907</strain>
    </source>
</reference>
<feature type="compositionally biased region" description="Acidic residues" evidence="1">
    <location>
        <begin position="62"/>
        <end position="72"/>
    </location>
</feature>
<evidence type="ECO:0000259" key="2">
    <source>
        <dbReference type="PROSITE" id="PS50280"/>
    </source>
</evidence>
<gene>
    <name evidence="4" type="ORF">PgNI_08646</name>
</gene>
<protein>
    <recommendedName>
        <fullName evidence="2">SET domain-containing protein</fullName>
    </recommendedName>
</protein>
<keyword evidence="3" id="KW-1185">Reference proteome</keyword>
<evidence type="ECO:0000256" key="1">
    <source>
        <dbReference type="SAM" id="MobiDB-lite"/>
    </source>
</evidence>
<dbReference type="Gene3D" id="2.170.270.10">
    <property type="entry name" value="SET domain"/>
    <property type="match status" value="1"/>
</dbReference>
<organism evidence="3 4">
    <name type="scientific">Pyricularia grisea</name>
    <name type="common">Crabgrass-specific blast fungus</name>
    <name type="synonym">Magnaporthe grisea</name>
    <dbReference type="NCBI Taxonomy" id="148305"/>
    <lineage>
        <taxon>Eukaryota</taxon>
        <taxon>Fungi</taxon>
        <taxon>Dikarya</taxon>
        <taxon>Ascomycota</taxon>
        <taxon>Pezizomycotina</taxon>
        <taxon>Sordariomycetes</taxon>
        <taxon>Sordariomycetidae</taxon>
        <taxon>Magnaporthales</taxon>
        <taxon>Pyriculariaceae</taxon>
        <taxon>Pyricularia</taxon>
    </lineage>
</organism>
<dbReference type="PROSITE" id="PS50280">
    <property type="entry name" value="SET"/>
    <property type="match status" value="1"/>
</dbReference>
<sequence length="438" mass="48806">MEDQAPENGERGHQILDPLLPTNCSLVKKPSLPKDPSFSPKFNYHKRSLTTESFSSAQASTDGDDNDDDAESSDSFNTAEFDNRQRDARKLGMVHYSVLEGTYLTSLELAMSRLPLSDYRRKFLVCDSHTENKDTQCKVAEVVKSPSAPEESLLATSAGLPHDYQLNLPCRPKGSSGITFHSQVSKLEDQADVSVEVAHAQEATDASAMLYAGSITAEQPQSELFAQDNHSENDKEEAEKHTESAPILEAKSDCIVQINEYFEIRNTSLGGSGSFSRKDLKRGDVILREHFIIRTNSYTMEAQFESLDLVGRRAYLCLHPHWPLNQENLDVMNAICHTNAFNIGGGTAVFPIAARFNHKCSSMSNIDFDYDRRAGLMVFTVKAEEIAAGEELTLSYGGNPRSLHERYGFFCQCGGCEGWSQEQADELQKLNWACWDDE</sequence>
<dbReference type="CDD" id="cd20071">
    <property type="entry name" value="SET_SMYD"/>
    <property type="match status" value="1"/>
</dbReference>
<proteinExistence type="predicted"/>
<dbReference type="InterPro" id="IPR001214">
    <property type="entry name" value="SET_dom"/>
</dbReference>
<feature type="domain" description="SET" evidence="2">
    <location>
        <begin position="260"/>
        <end position="397"/>
    </location>
</feature>
<accession>A0A6P8AVB6</accession>
<dbReference type="GeneID" id="41963549"/>
<dbReference type="InterPro" id="IPR053185">
    <property type="entry name" value="SET_domain_protein"/>
</dbReference>
<evidence type="ECO:0000313" key="4">
    <source>
        <dbReference type="RefSeq" id="XP_030978861.1"/>
    </source>
</evidence>
<reference evidence="4" key="3">
    <citation type="submission" date="2025-08" db="UniProtKB">
        <authorList>
            <consortium name="RefSeq"/>
        </authorList>
    </citation>
    <scope>IDENTIFICATION</scope>
    <source>
        <strain evidence="4">NI907</strain>
    </source>
</reference>
<dbReference type="RefSeq" id="XP_030978861.1">
    <property type="nucleotide sequence ID" value="XM_031128641.1"/>
</dbReference>
<dbReference type="Pfam" id="PF00856">
    <property type="entry name" value="SET"/>
    <property type="match status" value="1"/>
</dbReference>
<dbReference type="PANTHER" id="PTHR47332">
    <property type="entry name" value="SET DOMAIN-CONTAINING PROTEIN 5"/>
    <property type="match status" value="1"/>
</dbReference>
<feature type="region of interest" description="Disordered" evidence="1">
    <location>
        <begin position="1"/>
        <end position="81"/>
    </location>
</feature>
<dbReference type="OrthoDB" id="3180714at2759"/>
<name>A0A6P8AVB6_PYRGI</name>